<dbReference type="SUPFAM" id="SSF52218">
    <property type="entry name" value="Flavoproteins"/>
    <property type="match status" value="1"/>
</dbReference>
<sequence length="144" mass="15235">VNEPNFQAARITVILGTSRPNSYTSRALLPIIDELKINSVPFDLIDPSKLSLLWPGIDGDERDALKIKDICSQADGIIFSTPEYHGSMSACAKLIIENLGFPSVLAGKPMVILGVAAGSAGAIKSLEQLRCVLSHIGAIVLPGP</sequence>
<dbReference type="InterPro" id="IPR029039">
    <property type="entry name" value="Flavoprotein-like_sf"/>
</dbReference>
<dbReference type="GO" id="GO:0016491">
    <property type="term" value="F:oxidoreductase activity"/>
    <property type="evidence" value="ECO:0007669"/>
    <property type="project" value="InterPro"/>
</dbReference>
<feature type="domain" description="NADPH-dependent FMN reductase-like" evidence="1">
    <location>
        <begin position="10"/>
        <end position="143"/>
    </location>
</feature>
<evidence type="ECO:0000313" key="2">
    <source>
        <dbReference type="EMBL" id="SVC07996.1"/>
    </source>
</evidence>
<organism evidence="2">
    <name type="scientific">marine metagenome</name>
    <dbReference type="NCBI Taxonomy" id="408172"/>
    <lineage>
        <taxon>unclassified sequences</taxon>
        <taxon>metagenomes</taxon>
        <taxon>ecological metagenomes</taxon>
    </lineage>
</organism>
<dbReference type="EMBL" id="UINC01072390">
    <property type="protein sequence ID" value="SVC07996.1"/>
    <property type="molecule type" value="Genomic_DNA"/>
</dbReference>
<dbReference type="PANTHER" id="PTHR30543:SF21">
    <property type="entry name" value="NAD(P)H-DEPENDENT FMN REDUCTASE LOT6"/>
    <property type="match status" value="1"/>
</dbReference>
<protein>
    <recommendedName>
        <fullName evidence="1">NADPH-dependent FMN reductase-like domain-containing protein</fullName>
    </recommendedName>
</protein>
<evidence type="ECO:0000259" key="1">
    <source>
        <dbReference type="Pfam" id="PF03358"/>
    </source>
</evidence>
<feature type="non-terminal residue" evidence="2">
    <location>
        <position position="1"/>
    </location>
</feature>
<dbReference type="GO" id="GO:0005829">
    <property type="term" value="C:cytosol"/>
    <property type="evidence" value="ECO:0007669"/>
    <property type="project" value="TreeGrafter"/>
</dbReference>
<dbReference type="InterPro" id="IPR050712">
    <property type="entry name" value="NAD(P)H-dep_reductase"/>
</dbReference>
<dbReference type="GO" id="GO:0010181">
    <property type="term" value="F:FMN binding"/>
    <property type="evidence" value="ECO:0007669"/>
    <property type="project" value="TreeGrafter"/>
</dbReference>
<gene>
    <name evidence="2" type="ORF">METZ01_LOCUS260850</name>
</gene>
<dbReference type="Pfam" id="PF03358">
    <property type="entry name" value="FMN_red"/>
    <property type="match status" value="1"/>
</dbReference>
<dbReference type="AlphaFoldDB" id="A0A382J7V5"/>
<dbReference type="InterPro" id="IPR005025">
    <property type="entry name" value="FMN_Rdtase-like_dom"/>
</dbReference>
<accession>A0A382J7V5</accession>
<dbReference type="Gene3D" id="3.40.50.360">
    <property type="match status" value="1"/>
</dbReference>
<reference evidence="2" key="1">
    <citation type="submission" date="2018-05" db="EMBL/GenBank/DDBJ databases">
        <authorList>
            <person name="Lanie J.A."/>
            <person name="Ng W.-L."/>
            <person name="Kazmierczak K.M."/>
            <person name="Andrzejewski T.M."/>
            <person name="Davidsen T.M."/>
            <person name="Wayne K.J."/>
            <person name="Tettelin H."/>
            <person name="Glass J.I."/>
            <person name="Rusch D."/>
            <person name="Podicherti R."/>
            <person name="Tsui H.-C.T."/>
            <person name="Winkler M.E."/>
        </authorList>
    </citation>
    <scope>NUCLEOTIDE SEQUENCE</scope>
</reference>
<proteinExistence type="predicted"/>
<dbReference type="PANTHER" id="PTHR30543">
    <property type="entry name" value="CHROMATE REDUCTASE"/>
    <property type="match status" value="1"/>
</dbReference>
<name>A0A382J7V5_9ZZZZ</name>
<feature type="non-terminal residue" evidence="2">
    <location>
        <position position="144"/>
    </location>
</feature>